<evidence type="ECO:0000256" key="7">
    <source>
        <dbReference type="ARBA" id="ARBA00047899"/>
    </source>
</evidence>
<gene>
    <name evidence="11" type="ORF">A5634_13565</name>
</gene>
<comment type="catalytic activity">
    <reaction evidence="7">
        <text>L-threonyl-[protein] + ATP = O-phospho-L-threonyl-[protein] + ADP + H(+)</text>
        <dbReference type="Rhea" id="RHEA:46608"/>
        <dbReference type="Rhea" id="RHEA-COMP:11060"/>
        <dbReference type="Rhea" id="RHEA-COMP:11605"/>
        <dbReference type="ChEBI" id="CHEBI:15378"/>
        <dbReference type="ChEBI" id="CHEBI:30013"/>
        <dbReference type="ChEBI" id="CHEBI:30616"/>
        <dbReference type="ChEBI" id="CHEBI:61977"/>
        <dbReference type="ChEBI" id="CHEBI:456216"/>
        <dbReference type="EC" id="2.7.11.1"/>
    </reaction>
</comment>
<dbReference type="Gene3D" id="3.30.200.20">
    <property type="entry name" value="Phosphorylase Kinase, domain 1"/>
    <property type="match status" value="1"/>
</dbReference>
<dbReference type="Proteomes" id="UP000093928">
    <property type="component" value="Unassembled WGS sequence"/>
</dbReference>
<dbReference type="PROSITE" id="PS00108">
    <property type="entry name" value="PROTEIN_KINASE_ST"/>
    <property type="match status" value="1"/>
</dbReference>
<evidence type="ECO:0000256" key="9">
    <source>
        <dbReference type="SAM" id="Phobius"/>
    </source>
</evidence>
<dbReference type="GO" id="GO:0005524">
    <property type="term" value="F:ATP binding"/>
    <property type="evidence" value="ECO:0007669"/>
    <property type="project" value="UniProtKB-KW"/>
</dbReference>
<dbReference type="InterPro" id="IPR008271">
    <property type="entry name" value="Ser/Thr_kinase_AS"/>
</dbReference>
<dbReference type="PANTHER" id="PTHR43289">
    <property type="entry name" value="MITOGEN-ACTIVATED PROTEIN KINASE KINASE KINASE 20-RELATED"/>
    <property type="match status" value="1"/>
</dbReference>
<dbReference type="PROSITE" id="PS50011">
    <property type="entry name" value="PROTEIN_KINASE_DOM"/>
    <property type="match status" value="1"/>
</dbReference>
<keyword evidence="5" id="KW-0418">Kinase</keyword>
<accession>A0A1A3PBK0</accession>
<evidence type="ECO:0000313" key="11">
    <source>
        <dbReference type="EMBL" id="OBK31603.1"/>
    </source>
</evidence>
<dbReference type="GO" id="GO:0080090">
    <property type="term" value="P:regulation of primary metabolic process"/>
    <property type="evidence" value="ECO:0007669"/>
    <property type="project" value="UniProtKB-ARBA"/>
</dbReference>
<dbReference type="SUPFAM" id="SSF56112">
    <property type="entry name" value="Protein kinase-like (PK-like)"/>
    <property type="match status" value="1"/>
</dbReference>
<feature type="transmembrane region" description="Helical" evidence="9">
    <location>
        <begin position="349"/>
        <end position="373"/>
    </location>
</feature>
<keyword evidence="2" id="KW-0723">Serine/threonine-protein kinase</keyword>
<evidence type="ECO:0000256" key="8">
    <source>
        <dbReference type="ARBA" id="ARBA00048679"/>
    </source>
</evidence>
<keyword evidence="9" id="KW-1133">Transmembrane helix</keyword>
<dbReference type="GO" id="GO:0004674">
    <property type="term" value="F:protein serine/threonine kinase activity"/>
    <property type="evidence" value="ECO:0007669"/>
    <property type="project" value="UniProtKB-KW"/>
</dbReference>
<dbReference type="SMART" id="SM00220">
    <property type="entry name" value="S_TKc"/>
    <property type="match status" value="1"/>
</dbReference>
<dbReference type="InterPro" id="IPR011009">
    <property type="entry name" value="Kinase-like_dom_sf"/>
</dbReference>
<protein>
    <recommendedName>
        <fullName evidence="1">non-specific serine/threonine protein kinase</fullName>
        <ecNumber evidence="1">2.7.11.1</ecNumber>
    </recommendedName>
</protein>
<keyword evidence="3" id="KW-0808">Transferase</keyword>
<keyword evidence="4" id="KW-0547">Nucleotide-binding</keyword>
<evidence type="ECO:0000256" key="6">
    <source>
        <dbReference type="ARBA" id="ARBA00022840"/>
    </source>
</evidence>
<keyword evidence="6" id="KW-0067">ATP-binding</keyword>
<dbReference type="CDD" id="cd14014">
    <property type="entry name" value="STKc_PknB_like"/>
    <property type="match status" value="1"/>
</dbReference>
<evidence type="ECO:0000256" key="2">
    <source>
        <dbReference type="ARBA" id="ARBA00022527"/>
    </source>
</evidence>
<name>A0A1A3PBK0_MYCAS</name>
<dbReference type="EC" id="2.7.11.1" evidence="1"/>
<dbReference type="InterPro" id="IPR000719">
    <property type="entry name" value="Prot_kinase_dom"/>
</dbReference>
<dbReference type="PANTHER" id="PTHR43289:SF6">
    <property type="entry name" value="SERINE_THREONINE-PROTEIN KINASE NEKL-3"/>
    <property type="match status" value="1"/>
</dbReference>
<dbReference type="FunFam" id="3.30.200.20:FF:000035">
    <property type="entry name" value="Serine/threonine protein kinase Stk1"/>
    <property type="match status" value="1"/>
</dbReference>
<organism evidence="11 12">
    <name type="scientific">Mycobacterium asiaticum</name>
    <dbReference type="NCBI Taxonomy" id="1790"/>
    <lineage>
        <taxon>Bacteria</taxon>
        <taxon>Bacillati</taxon>
        <taxon>Actinomycetota</taxon>
        <taxon>Actinomycetes</taxon>
        <taxon>Mycobacteriales</taxon>
        <taxon>Mycobacteriaceae</taxon>
        <taxon>Mycobacterium</taxon>
    </lineage>
</organism>
<reference evidence="11 12" key="1">
    <citation type="submission" date="2016-06" db="EMBL/GenBank/DDBJ databases">
        <authorList>
            <person name="Kjaerup R.B."/>
            <person name="Dalgaard T.S."/>
            <person name="Juul-Madsen H.R."/>
        </authorList>
    </citation>
    <scope>NUCLEOTIDE SEQUENCE [LARGE SCALE GENOMIC DNA]</scope>
    <source>
        <strain evidence="11 12">1165133.8</strain>
    </source>
</reference>
<dbReference type="AlphaFoldDB" id="A0A1A3PBK0"/>
<evidence type="ECO:0000259" key="10">
    <source>
        <dbReference type="PROSITE" id="PS50011"/>
    </source>
</evidence>
<evidence type="ECO:0000256" key="5">
    <source>
        <dbReference type="ARBA" id="ARBA00022777"/>
    </source>
</evidence>
<dbReference type="Pfam" id="PF00069">
    <property type="entry name" value="Pkinase"/>
    <property type="match status" value="1"/>
</dbReference>
<evidence type="ECO:0000256" key="3">
    <source>
        <dbReference type="ARBA" id="ARBA00022679"/>
    </source>
</evidence>
<proteinExistence type="predicted"/>
<evidence type="ECO:0000256" key="1">
    <source>
        <dbReference type="ARBA" id="ARBA00012513"/>
    </source>
</evidence>
<comment type="catalytic activity">
    <reaction evidence="8">
        <text>L-seryl-[protein] + ATP = O-phospho-L-seryl-[protein] + ADP + H(+)</text>
        <dbReference type="Rhea" id="RHEA:17989"/>
        <dbReference type="Rhea" id="RHEA-COMP:9863"/>
        <dbReference type="Rhea" id="RHEA-COMP:11604"/>
        <dbReference type="ChEBI" id="CHEBI:15378"/>
        <dbReference type="ChEBI" id="CHEBI:29999"/>
        <dbReference type="ChEBI" id="CHEBI:30616"/>
        <dbReference type="ChEBI" id="CHEBI:83421"/>
        <dbReference type="ChEBI" id="CHEBI:456216"/>
        <dbReference type="EC" id="2.7.11.1"/>
    </reaction>
</comment>
<keyword evidence="9" id="KW-0472">Membrane</keyword>
<evidence type="ECO:0000313" key="12">
    <source>
        <dbReference type="Proteomes" id="UP000093928"/>
    </source>
</evidence>
<evidence type="ECO:0000256" key="4">
    <source>
        <dbReference type="ARBA" id="ARBA00022741"/>
    </source>
</evidence>
<dbReference type="Gene3D" id="1.10.510.10">
    <property type="entry name" value="Transferase(Phosphotransferase) domain 1"/>
    <property type="match status" value="1"/>
</dbReference>
<sequence>MPVGSADPAVDAAQARGTEVDTTYTLGKVFAGFTINRMLGAGGMGAVYLATHPRLPRENALKVLPPQLSTDPMFRARFEREAELAAELSHPHIVRIHDRGEYDGQLWLSMDYVEGTDAAALLRESFPDGMPLDRVVAIIRAVGSALDYAHHRGLLHRDVKPDNILLAEGHGQSPVVYLADFGVARRMHDEAGLTATNMAVGTVNYAAPEQLKGEPVDGRADQYALACTAFHLLTGKPPYVDSNSAVVIAQHVSAPPPSIGALRPALGDLDWVFAVAMAKEPSRRFASCQAFADQLAGDAAPSFAYAGQIPGGPVNQYEAAVGAATVAALNSPALAPTVQRRSPRRRPGVRAGVLACALCGIVMLVAAAFFGGIQLYSRQHQTAVAATDTAPVTAPSPPNTGPFTGVYQVEFGVVTGVDGQPAERAVTPTTELWGVRSVCGSSGCVATAARLGGETMQAATLVLDEVDGTWVAVSVGSSTCANVDGEVWETFALQPLPGGSFSGEATQTMTKGCANKRTVTFTRTGDADLNSLPDPGALPPRINSPAAALHGRYHQTSTQPNGFTEQRDYAVRTDCLRAGDRCMSLFHAAPAAAMVLIYRDGSWVYEREFDARCWKGGMTHVKIAVPFALPQPTQDPVTLLVGHGREELTGSSCPSTDVDVKFARTGD</sequence>
<comment type="caution">
    <text evidence="11">The sequence shown here is derived from an EMBL/GenBank/DDBJ whole genome shotgun (WGS) entry which is preliminary data.</text>
</comment>
<keyword evidence="9" id="KW-0812">Transmembrane</keyword>
<dbReference type="EMBL" id="LZLS01000003">
    <property type="protein sequence ID" value="OBK31603.1"/>
    <property type="molecule type" value="Genomic_DNA"/>
</dbReference>
<feature type="domain" description="Protein kinase" evidence="10">
    <location>
        <begin position="33"/>
        <end position="303"/>
    </location>
</feature>